<gene>
    <name evidence="7" type="ORF">Mam01_34000</name>
</gene>
<keyword evidence="2 5" id="KW-0812">Transmembrane</keyword>
<evidence type="ECO:0000259" key="6">
    <source>
        <dbReference type="PROSITE" id="PS50850"/>
    </source>
</evidence>
<evidence type="ECO:0000256" key="5">
    <source>
        <dbReference type="SAM" id="Phobius"/>
    </source>
</evidence>
<dbReference type="Pfam" id="PF07690">
    <property type="entry name" value="MFS_1"/>
    <property type="match status" value="1"/>
</dbReference>
<organism evidence="7 8">
    <name type="scientific">Microbispora amethystogenes</name>
    <dbReference type="NCBI Taxonomy" id="1427754"/>
    <lineage>
        <taxon>Bacteria</taxon>
        <taxon>Bacillati</taxon>
        <taxon>Actinomycetota</taxon>
        <taxon>Actinomycetes</taxon>
        <taxon>Streptosporangiales</taxon>
        <taxon>Streptosporangiaceae</taxon>
        <taxon>Microbispora</taxon>
    </lineage>
</organism>
<dbReference type="InterPro" id="IPR020846">
    <property type="entry name" value="MFS_dom"/>
</dbReference>
<feature type="transmembrane region" description="Helical" evidence="5">
    <location>
        <begin position="218"/>
        <end position="236"/>
    </location>
</feature>
<evidence type="ECO:0000256" key="1">
    <source>
        <dbReference type="ARBA" id="ARBA00004651"/>
    </source>
</evidence>
<feature type="transmembrane region" description="Helical" evidence="5">
    <location>
        <begin position="51"/>
        <end position="70"/>
    </location>
</feature>
<name>A0ABQ4FEJ4_9ACTN</name>
<keyword evidence="4 5" id="KW-0472">Membrane</keyword>
<sequence>MIVGDVVAPRERARFQTLFFAVFTIGGIAGPLIGGLFVGAGTLLGAAGWRWIFFANIPFSLTALALIGVFMRLPRPGLRHRIDVLGAVLVVAGVVSLLLVTVWGGQEYAWSSPQIIGLIVCGLLLLAAFVWWERRASEPILPMHLFRNSIFTVSSVLALVMGVTSTGVLAFLALYLEGAKDASPTEAGLGLLPLMLGLLLTSFFSARLIAKTGRYRPYPIAGFAVSGIGMVLLSLLDENTSGVIRALYLAVVGMGMGLGIQVLTVAVQNSVERKDMGVATAAGPFFRAIGGSFGTALFGAILTTTLVGDLRTSLNGQRLPSGRDVSSTPSVGEVHSWPAGIRAAFTHALTHGWSLVCLVAAGFLAAGFVLSWFLKEVELGGAPAPKPSPASAKA</sequence>
<proteinExistence type="predicted"/>
<dbReference type="InterPro" id="IPR011701">
    <property type="entry name" value="MFS"/>
</dbReference>
<evidence type="ECO:0000256" key="3">
    <source>
        <dbReference type="ARBA" id="ARBA00022989"/>
    </source>
</evidence>
<evidence type="ECO:0000256" key="4">
    <source>
        <dbReference type="ARBA" id="ARBA00023136"/>
    </source>
</evidence>
<dbReference type="PANTHER" id="PTHR23501:SF197">
    <property type="entry name" value="COMD"/>
    <property type="match status" value="1"/>
</dbReference>
<feature type="transmembrane region" description="Helical" evidence="5">
    <location>
        <begin position="242"/>
        <end position="267"/>
    </location>
</feature>
<feature type="transmembrane region" description="Helical" evidence="5">
    <location>
        <begin position="82"/>
        <end position="103"/>
    </location>
</feature>
<evidence type="ECO:0000313" key="7">
    <source>
        <dbReference type="EMBL" id="GIH33236.1"/>
    </source>
</evidence>
<accession>A0ABQ4FEJ4</accession>
<dbReference type="Proteomes" id="UP000651728">
    <property type="component" value="Unassembled WGS sequence"/>
</dbReference>
<comment type="caution">
    <text evidence="7">The sequence shown here is derived from an EMBL/GenBank/DDBJ whole genome shotgun (WGS) entry which is preliminary data.</text>
</comment>
<dbReference type="RefSeq" id="WP_204286242.1">
    <property type="nucleotide sequence ID" value="NZ_BAABEJ010000002.1"/>
</dbReference>
<feature type="transmembrane region" description="Helical" evidence="5">
    <location>
        <begin position="115"/>
        <end position="132"/>
    </location>
</feature>
<evidence type="ECO:0000313" key="8">
    <source>
        <dbReference type="Proteomes" id="UP000651728"/>
    </source>
</evidence>
<dbReference type="PROSITE" id="PS50850">
    <property type="entry name" value="MFS"/>
    <property type="match status" value="1"/>
</dbReference>
<feature type="transmembrane region" description="Helical" evidence="5">
    <location>
        <begin position="187"/>
        <end position="206"/>
    </location>
</feature>
<dbReference type="EMBL" id="BOOB01000021">
    <property type="protein sequence ID" value="GIH33236.1"/>
    <property type="molecule type" value="Genomic_DNA"/>
</dbReference>
<feature type="transmembrane region" description="Helical" evidence="5">
    <location>
        <begin position="352"/>
        <end position="374"/>
    </location>
</feature>
<dbReference type="PANTHER" id="PTHR23501">
    <property type="entry name" value="MAJOR FACILITATOR SUPERFAMILY"/>
    <property type="match status" value="1"/>
</dbReference>
<keyword evidence="8" id="KW-1185">Reference proteome</keyword>
<feature type="transmembrane region" description="Helical" evidence="5">
    <location>
        <begin position="18"/>
        <end position="39"/>
    </location>
</feature>
<feature type="transmembrane region" description="Helical" evidence="5">
    <location>
        <begin position="153"/>
        <end position="175"/>
    </location>
</feature>
<comment type="subcellular location">
    <subcellularLocation>
        <location evidence="1">Cell membrane</location>
        <topology evidence="1">Multi-pass membrane protein</topology>
    </subcellularLocation>
</comment>
<dbReference type="InterPro" id="IPR036259">
    <property type="entry name" value="MFS_trans_sf"/>
</dbReference>
<dbReference type="SUPFAM" id="SSF103473">
    <property type="entry name" value="MFS general substrate transporter"/>
    <property type="match status" value="2"/>
</dbReference>
<dbReference type="Gene3D" id="1.20.1250.20">
    <property type="entry name" value="MFS general substrate transporter like domains"/>
    <property type="match status" value="2"/>
</dbReference>
<reference evidence="7 8" key="1">
    <citation type="submission" date="2021-01" db="EMBL/GenBank/DDBJ databases">
        <title>Whole genome shotgun sequence of Microbispora amethystogenes NBRC 101907.</title>
        <authorList>
            <person name="Komaki H."/>
            <person name="Tamura T."/>
        </authorList>
    </citation>
    <scope>NUCLEOTIDE SEQUENCE [LARGE SCALE GENOMIC DNA]</scope>
    <source>
        <strain evidence="7 8">NBRC 101907</strain>
    </source>
</reference>
<feature type="transmembrane region" description="Helical" evidence="5">
    <location>
        <begin position="288"/>
        <end position="308"/>
    </location>
</feature>
<feature type="domain" description="Major facilitator superfamily (MFS) profile" evidence="6">
    <location>
        <begin position="1"/>
        <end position="379"/>
    </location>
</feature>
<protein>
    <recommendedName>
        <fullName evidence="6">Major facilitator superfamily (MFS) profile domain-containing protein</fullName>
    </recommendedName>
</protein>
<evidence type="ECO:0000256" key="2">
    <source>
        <dbReference type="ARBA" id="ARBA00022692"/>
    </source>
</evidence>
<keyword evidence="3 5" id="KW-1133">Transmembrane helix</keyword>